<organism evidence="1 2">
    <name type="scientific">Haemophilus parainfluenzae</name>
    <dbReference type="NCBI Taxonomy" id="729"/>
    <lineage>
        <taxon>Bacteria</taxon>
        <taxon>Pseudomonadati</taxon>
        <taxon>Pseudomonadota</taxon>
        <taxon>Gammaproteobacteria</taxon>
        <taxon>Pasteurellales</taxon>
        <taxon>Pasteurellaceae</taxon>
        <taxon>Haemophilus</taxon>
    </lineage>
</organism>
<comment type="caution">
    <text evidence="1">The sequence shown here is derived from an EMBL/GenBank/DDBJ whole genome shotgun (WGS) entry which is preliminary data.</text>
</comment>
<dbReference type="AlphaFoldDB" id="A0AB37IIK2"/>
<proteinExistence type="predicted"/>
<evidence type="ECO:0000313" key="1">
    <source>
        <dbReference type="EMBL" id="RDE92463.1"/>
    </source>
</evidence>
<protein>
    <submittedName>
        <fullName evidence="1">Uncharacterized protein</fullName>
    </submittedName>
</protein>
<evidence type="ECO:0000313" key="2">
    <source>
        <dbReference type="Proteomes" id="UP000253763"/>
    </source>
</evidence>
<dbReference type="Proteomes" id="UP000253763">
    <property type="component" value="Unassembled WGS sequence"/>
</dbReference>
<gene>
    <name evidence="1" type="ORF">DPV97_05045</name>
</gene>
<name>A0AB37IIK2_HAEPA</name>
<sequence>MTILYLTLTFKSIAEKQFQETQNSDYLRFIEARATQMLHDNKALSEKGKKELERLLSIVKTHLAWRRQNNHNFWLYEINFSSFSY</sequence>
<reference evidence="1 2" key="1">
    <citation type="submission" date="2018-05" db="EMBL/GenBank/DDBJ databases">
        <title>Draft Genome Sequences for a Diverse set of 7 Haemophilus Species.</title>
        <authorList>
            <person name="Nichols M."/>
            <person name="Topaz N."/>
            <person name="Wang X."/>
            <person name="Wang X."/>
            <person name="Boxrud D."/>
        </authorList>
    </citation>
    <scope>NUCLEOTIDE SEQUENCE [LARGE SCALE GENOMIC DNA]</scope>
    <source>
        <strain evidence="1 2">C2008003258</strain>
    </source>
</reference>
<dbReference type="EMBL" id="QEPZ01000003">
    <property type="protein sequence ID" value="RDE92463.1"/>
    <property type="molecule type" value="Genomic_DNA"/>
</dbReference>
<accession>A0AB37IIK2</accession>